<name>A0A919RH53_9ACTN</name>
<dbReference type="GO" id="GO:0043190">
    <property type="term" value="C:ATP-binding cassette (ABC) transporter complex"/>
    <property type="evidence" value="ECO:0007669"/>
    <property type="project" value="InterPro"/>
</dbReference>
<feature type="signal peptide" evidence="2">
    <location>
        <begin position="1"/>
        <end position="36"/>
    </location>
</feature>
<evidence type="ECO:0000256" key="2">
    <source>
        <dbReference type="SAM" id="SignalP"/>
    </source>
</evidence>
<dbReference type="RefSeq" id="WP_204025711.1">
    <property type="nucleotide sequence ID" value="NZ_BOOW01000018.1"/>
</dbReference>
<evidence type="ECO:0000313" key="4">
    <source>
        <dbReference type="EMBL" id="GII92705.1"/>
    </source>
</evidence>
<dbReference type="GO" id="GO:0042597">
    <property type="term" value="C:periplasmic space"/>
    <property type="evidence" value="ECO:0007669"/>
    <property type="project" value="UniProtKB-ARBA"/>
</dbReference>
<dbReference type="PANTHER" id="PTHR30290:SF38">
    <property type="entry name" value="D,D-DIPEPTIDE-BINDING PERIPLASMIC PROTEIN DDPA-RELATED"/>
    <property type="match status" value="1"/>
</dbReference>
<dbReference type="PIRSF" id="PIRSF002741">
    <property type="entry name" value="MppA"/>
    <property type="match status" value="1"/>
</dbReference>
<protein>
    <submittedName>
        <fullName evidence="4">ABC transporter substrate-binding protein</fullName>
    </submittedName>
</protein>
<dbReference type="GO" id="GO:0015833">
    <property type="term" value="P:peptide transport"/>
    <property type="evidence" value="ECO:0007669"/>
    <property type="project" value="TreeGrafter"/>
</dbReference>
<keyword evidence="5" id="KW-1185">Reference proteome</keyword>
<evidence type="ECO:0000259" key="3">
    <source>
        <dbReference type="Pfam" id="PF00496"/>
    </source>
</evidence>
<evidence type="ECO:0000256" key="1">
    <source>
        <dbReference type="ARBA" id="ARBA00022729"/>
    </source>
</evidence>
<dbReference type="Gene3D" id="3.90.76.10">
    <property type="entry name" value="Dipeptide-binding Protein, Domain 1"/>
    <property type="match status" value="1"/>
</dbReference>
<dbReference type="Pfam" id="PF00496">
    <property type="entry name" value="SBP_bac_5"/>
    <property type="match status" value="1"/>
</dbReference>
<sequence>MGSVHAFHGGSRRGLFTLLTLTGVLALGACSSQLNATGATGGGGGKDLTFAVAAEPGQLDPTLANTFTSAAIFDSICEQLYAVSPEATMVPRLATGEPEFSADYKTVTIKLRQDAKFADGTPFNAEAVKVSLDRHMNLPSSQRKTELAALDSVEVADEHTVRLKMKQPISPGAFSVLLTDRAGIIMSPTALKSAGDNFGNNPVCVGPFKYAERASQNYVKVVKDPNYYDAAKVQLDSVTYQIIPDSTIRVTNLRSGDIDVIERIPTTDIDSLDGKNGTKVVKTEGIGFISLEINIGNSDGVGKPGKVDGPLATDARVRKAFELSIDREALNKVVYTGRYAVACGFVAPSSTLASEAATACPPHDPEKARALLKEAGVTTPLKVSIVLNNTPEFGRIAQALKSMVAEGGFDLQINAQESTAALAAASAGDFTLYINSWSGRIDPDANITRFAATGSPSNFGNYSSEKADKLLTSARSEPEPGKRRELYGELSSTLAEDVAMIFLIRPSFYAGMRESVEGITAQPNGIVDFRAARFTR</sequence>
<dbReference type="GO" id="GO:1904680">
    <property type="term" value="F:peptide transmembrane transporter activity"/>
    <property type="evidence" value="ECO:0007669"/>
    <property type="project" value="TreeGrafter"/>
</dbReference>
<keyword evidence="1 2" id="KW-0732">Signal</keyword>
<evidence type="ECO:0000313" key="5">
    <source>
        <dbReference type="Proteomes" id="UP000606172"/>
    </source>
</evidence>
<organism evidence="4 5">
    <name type="scientific">Sinosporangium siamense</name>
    <dbReference type="NCBI Taxonomy" id="1367973"/>
    <lineage>
        <taxon>Bacteria</taxon>
        <taxon>Bacillati</taxon>
        <taxon>Actinomycetota</taxon>
        <taxon>Actinomycetes</taxon>
        <taxon>Streptosporangiales</taxon>
        <taxon>Streptosporangiaceae</taxon>
        <taxon>Sinosporangium</taxon>
    </lineage>
</organism>
<gene>
    <name evidence="4" type="ORF">Ssi02_29360</name>
</gene>
<dbReference type="AlphaFoldDB" id="A0A919RH53"/>
<dbReference type="SUPFAM" id="SSF53850">
    <property type="entry name" value="Periplasmic binding protein-like II"/>
    <property type="match status" value="1"/>
</dbReference>
<feature type="domain" description="Solute-binding protein family 5" evidence="3">
    <location>
        <begin position="89"/>
        <end position="451"/>
    </location>
</feature>
<dbReference type="EMBL" id="BOOW01000018">
    <property type="protein sequence ID" value="GII92705.1"/>
    <property type="molecule type" value="Genomic_DNA"/>
</dbReference>
<dbReference type="Gene3D" id="3.10.105.10">
    <property type="entry name" value="Dipeptide-binding Protein, Domain 3"/>
    <property type="match status" value="1"/>
</dbReference>
<accession>A0A919RH53</accession>
<dbReference type="InterPro" id="IPR039424">
    <property type="entry name" value="SBP_5"/>
</dbReference>
<dbReference type="InterPro" id="IPR030678">
    <property type="entry name" value="Peptide/Ni-bd"/>
</dbReference>
<proteinExistence type="predicted"/>
<dbReference type="Proteomes" id="UP000606172">
    <property type="component" value="Unassembled WGS sequence"/>
</dbReference>
<reference evidence="4" key="1">
    <citation type="submission" date="2021-01" db="EMBL/GenBank/DDBJ databases">
        <title>Whole genome shotgun sequence of Sinosporangium siamense NBRC 109515.</title>
        <authorList>
            <person name="Komaki H."/>
            <person name="Tamura T."/>
        </authorList>
    </citation>
    <scope>NUCLEOTIDE SEQUENCE</scope>
    <source>
        <strain evidence="4">NBRC 109515</strain>
    </source>
</reference>
<dbReference type="Gene3D" id="3.40.190.10">
    <property type="entry name" value="Periplasmic binding protein-like II"/>
    <property type="match status" value="1"/>
</dbReference>
<dbReference type="PANTHER" id="PTHR30290">
    <property type="entry name" value="PERIPLASMIC BINDING COMPONENT OF ABC TRANSPORTER"/>
    <property type="match status" value="1"/>
</dbReference>
<comment type="caution">
    <text evidence="4">The sequence shown here is derived from an EMBL/GenBank/DDBJ whole genome shotgun (WGS) entry which is preliminary data.</text>
</comment>
<feature type="chain" id="PRO_5039436739" evidence="2">
    <location>
        <begin position="37"/>
        <end position="536"/>
    </location>
</feature>
<dbReference type="InterPro" id="IPR000914">
    <property type="entry name" value="SBP_5_dom"/>
</dbReference>